<dbReference type="OrthoDB" id="5953636at2759"/>
<dbReference type="SUPFAM" id="SSF53335">
    <property type="entry name" value="S-adenosyl-L-methionine-dependent methyltransferases"/>
    <property type="match status" value="1"/>
</dbReference>
<evidence type="ECO:0000259" key="5">
    <source>
        <dbReference type="PROSITE" id="PS51006"/>
    </source>
</evidence>
<dbReference type="Gene3D" id="2.30.140.10">
    <property type="entry name" value="Spermidine synthase, tetramerisation domain"/>
    <property type="match status" value="1"/>
</dbReference>
<dbReference type="GO" id="GO:0016768">
    <property type="term" value="F:spermine synthase activity"/>
    <property type="evidence" value="ECO:0007669"/>
    <property type="project" value="InterPro"/>
</dbReference>
<reference evidence="6 7" key="1">
    <citation type="journal article" date="2019" name="Sci. Data">
        <title>Hybrid genome assembly and annotation of Danionella translucida.</title>
        <authorList>
            <person name="Kadobianskyi M."/>
            <person name="Schulze L."/>
            <person name="Schuelke M."/>
            <person name="Judkewitz B."/>
        </authorList>
    </citation>
    <scope>NUCLEOTIDE SEQUENCE [LARGE SCALE GENOMIC DNA]</scope>
    <source>
        <strain evidence="6 7">Bolton</strain>
    </source>
</reference>
<dbReference type="InterPro" id="IPR030373">
    <property type="entry name" value="PABS_CS"/>
</dbReference>
<dbReference type="FunFam" id="3.40.50.150:FF:000197">
    <property type="entry name" value="spermine synthase isoform X2"/>
    <property type="match status" value="1"/>
</dbReference>
<evidence type="ECO:0000313" key="7">
    <source>
        <dbReference type="Proteomes" id="UP000316079"/>
    </source>
</evidence>
<feature type="active site" description="Proton acceptor" evidence="3">
    <location>
        <position position="358"/>
    </location>
</feature>
<dbReference type="AlphaFoldDB" id="A0A553QBW3"/>
<dbReference type="PROSITE" id="PS01330">
    <property type="entry name" value="PABS_1"/>
    <property type="match status" value="1"/>
</dbReference>
<dbReference type="InterPro" id="IPR037163">
    <property type="entry name" value="Spermidine_synt_N_sf"/>
</dbReference>
<dbReference type="PANTHER" id="PTHR46315:SF1">
    <property type="entry name" value="SPERMINE SYNTHASE"/>
    <property type="match status" value="1"/>
</dbReference>
<evidence type="ECO:0000313" key="6">
    <source>
        <dbReference type="EMBL" id="TRY87409.1"/>
    </source>
</evidence>
<dbReference type="FunFam" id="3.30.160.110:FF:000002">
    <property type="entry name" value="spermine synthase"/>
    <property type="match status" value="1"/>
</dbReference>
<dbReference type="Pfam" id="PF01564">
    <property type="entry name" value="Spermine_synth"/>
    <property type="match status" value="1"/>
</dbReference>
<comment type="caution">
    <text evidence="6">The sequence shown here is derived from an EMBL/GenBank/DDBJ whole genome shotgun (WGS) entry which is preliminary data.</text>
</comment>
<keyword evidence="7" id="KW-1185">Reference proteome</keyword>
<accession>A0A553QBW3</accession>
<dbReference type="Pfam" id="PF17950">
    <property type="entry name" value="SpmSyn_N"/>
    <property type="match status" value="1"/>
</dbReference>
<keyword evidence="3" id="KW-0620">Polyamine biosynthesis</keyword>
<proteinExistence type="inferred from homology"/>
<dbReference type="PROSITE" id="PS51006">
    <property type="entry name" value="PABS_2"/>
    <property type="match status" value="1"/>
</dbReference>
<dbReference type="Pfam" id="PF17284">
    <property type="entry name" value="Spermine_synt_N"/>
    <property type="match status" value="1"/>
</dbReference>
<gene>
    <name evidence="6" type="ORF">DNTS_013893</name>
</gene>
<organism evidence="6 7">
    <name type="scientific">Danionella cerebrum</name>
    <dbReference type="NCBI Taxonomy" id="2873325"/>
    <lineage>
        <taxon>Eukaryota</taxon>
        <taxon>Metazoa</taxon>
        <taxon>Chordata</taxon>
        <taxon>Craniata</taxon>
        <taxon>Vertebrata</taxon>
        <taxon>Euteleostomi</taxon>
        <taxon>Actinopterygii</taxon>
        <taxon>Neopterygii</taxon>
        <taxon>Teleostei</taxon>
        <taxon>Ostariophysi</taxon>
        <taxon>Cypriniformes</taxon>
        <taxon>Danionidae</taxon>
        <taxon>Danioninae</taxon>
        <taxon>Danionella</taxon>
    </lineage>
</organism>
<feature type="compositionally biased region" description="Basic residues" evidence="4">
    <location>
        <begin position="48"/>
        <end position="60"/>
    </location>
</feature>
<evidence type="ECO:0000256" key="4">
    <source>
        <dbReference type="SAM" id="MobiDB-lite"/>
    </source>
</evidence>
<dbReference type="Gene3D" id="3.30.160.110">
    <property type="entry name" value="Siroheme synthase, domain 2"/>
    <property type="match status" value="1"/>
</dbReference>
<evidence type="ECO:0000256" key="1">
    <source>
        <dbReference type="ARBA" id="ARBA00007867"/>
    </source>
</evidence>
<dbReference type="InterPro" id="IPR040900">
    <property type="entry name" value="SpmSyn_N"/>
</dbReference>
<protein>
    <recommendedName>
        <fullName evidence="5">PABS domain-containing protein</fullName>
    </recommendedName>
</protein>
<feature type="region of interest" description="Disordered" evidence="4">
    <location>
        <begin position="39"/>
        <end position="60"/>
    </location>
</feature>
<name>A0A553QBW3_9TELE</name>
<dbReference type="Proteomes" id="UP000316079">
    <property type="component" value="Unassembled WGS sequence"/>
</dbReference>
<feature type="non-terminal residue" evidence="6">
    <location>
        <position position="1"/>
    </location>
</feature>
<dbReference type="GO" id="GO:0006597">
    <property type="term" value="P:spermine biosynthetic process"/>
    <property type="evidence" value="ECO:0007669"/>
    <property type="project" value="InterPro"/>
</dbReference>
<dbReference type="FunFam" id="2.30.140.10:FF:000005">
    <property type="entry name" value="Spermine synthase"/>
    <property type="match status" value="1"/>
</dbReference>
<comment type="similarity">
    <text evidence="1">Belongs to the spermidine/spermine synthase family.</text>
</comment>
<keyword evidence="2 3" id="KW-0808">Transferase</keyword>
<dbReference type="InterPro" id="IPR035246">
    <property type="entry name" value="Spermidine_synt_N"/>
</dbReference>
<feature type="domain" description="PABS" evidence="5">
    <location>
        <begin position="209"/>
        <end position="445"/>
    </location>
</feature>
<evidence type="ECO:0000256" key="3">
    <source>
        <dbReference type="PROSITE-ProRule" id="PRU00354"/>
    </source>
</evidence>
<dbReference type="STRING" id="623744.A0A553QBW3"/>
<dbReference type="Gene3D" id="3.40.50.150">
    <property type="entry name" value="Vaccinia Virus protein VP39"/>
    <property type="match status" value="1"/>
</dbReference>
<dbReference type="InterPro" id="IPR029063">
    <property type="entry name" value="SAM-dependent_MTases_sf"/>
</dbReference>
<dbReference type="EMBL" id="SRMA01026128">
    <property type="protein sequence ID" value="TRY87409.1"/>
    <property type="molecule type" value="Genomic_DNA"/>
</dbReference>
<dbReference type="PANTHER" id="PTHR46315">
    <property type="entry name" value="SPERMINE SYNTHASE"/>
    <property type="match status" value="1"/>
</dbReference>
<dbReference type="InterPro" id="IPR030374">
    <property type="entry name" value="PABS"/>
</dbReference>
<dbReference type="InterPro" id="IPR015576">
    <property type="entry name" value="Spermine_synthase_animal"/>
</dbReference>
<evidence type="ECO:0000256" key="2">
    <source>
        <dbReference type="ARBA" id="ARBA00022679"/>
    </source>
</evidence>
<sequence length="466" mass="51926">SRKTCDFNPHLDKPLAIQETRFSEKNQTQAPCTNGQNLAAHAHAPSSKQHRSHTHASSHQRARALFNRYRLSTDSPAAAPSRHGSRLYPIMAVLHYTLDFKLRAPADVSATVHGLQSIFQEQEMTENVHDSEGHGYVATFIGKNGRFAILRMHSHGLVTFDLQCLEGDDVGQVDNLLNALEKKLKALLNGNILRIKRLPALVRGSAVDRYWPTADGRLTEYDIDEVVYEKDSAYQNIKILHSRQFGNMLILNGDVNLAESDLPYTQAIMGSGKEHYAGKEVLILGGGDGGILHEAVKLKPKMITMLVIDGCRKHMRKTCGNVLDNLKGDCYEILVQDCVPILKRFVEQGRTFDYVINDLTAVPISTAPEEDSTWEFLRLILDLSIRVLRPSGKYFTQGNCVNLTDALIEYEKLLGQLSCRVDFSKEVVGVLQHLEEVMSLPPLSRPPPLLPECEASPSPSNAQRGE</sequence>